<dbReference type="RefSeq" id="WP_189045828.1">
    <property type="nucleotide sequence ID" value="NZ_BMJQ01000005.1"/>
</dbReference>
<evidence type="ECO:0000313" key="2">
    <source>
        <dbReference type="EMBL" id="GGF17037.1"/>
    </source>
</evidence>
<keyword evidence="3" id="KW-1185">Reference proteome</keyword>
<accession>A0A8J2YTL4</accession>
<gene>
    <name evidence="2" type="ORF">GCM10011611_23520</name>
</gene>
<organism evidence="2 3">
    <name type="scientific">Aliidongia dinghuensis</name>
    <dbReference type="NCBI Taxonomy" id="1867774"/>
    <lineage>
        <taxon>Bacteria</taxon>
        <taxon>Pseudomonadati</taxon>
        <taxon>Pseudomonadota</taxon>
        <taxon>Alphaproteobacteria</taxon>
        <taxon>Rhodospirillales</taxon>
        <taxon>Dongiaceae</taxon>
        <taxon>Aliidongia</taxon>
    </lineage>
</organism>
<dbReference type="PANTHER" id="PTHR33930">
    <property type="entry name" value="ALKYL HYDROPEROXIDE REDUCTASE AHPD"/>
    <property type="match status" value="1"/>
</dbReference>
<dbReference type="InterPro" id="IPR029032">
    <property type="entry name" value="AhpD-like"/>
</dbReference>
<dbReference type="InterPro" id="IPR003779">
    <property type="entry name" value="CMD-like"/>
</dbReference>
<sequence length="101" mass="10573">MYDMSHIKKLPAMGGKAPAAWQGFLDFDKAALADGAIPKKYKELMAVAVALTTQCPYCIEIHGKAARQAGATDAELAEVAFVAAALRAGGAITHATHLFEG</sequence>
<dbReference type="Proteomes" id="UP000646365">
    <property type="component" value="Unassembled WGS sequence"/>
</dbReference>
<name>A0A8J2YTL4_9PROT</name>
<proteinExistence type="predicted"/>
<dbReference type="SUPFAM" id="SSF69118">
    <property type="entry name" value="AhpD-like"/>
    <property type="match status" value="1"/>
</dbReference>
<dbReference type="InterPro" id="IPR004675">
    <property type="entry name" value="AhpD_core"/>
</dbReference>
<protein>
    <submittedName>
        <fullName evidence="2">Alkyl hydroperoxide reductase AhpD</fullName>
    </submittedName>
</protein>
<dbReference type="PANTHER" id="PTHR33930:SF2">
    <property type="entry name" value="BLR3452 PROTEIN"/>
    <property type="match status" value="1"/>
</dbReference>
<feature type="domain" description="Carboxymuconolactone decarboxylase-like" evidence="1">
    <location>
        <begin position="20"/>
        <end position="99"/>
    </location>
</feature>
<reference evidence="2" key="1">
    <citation type="journal article" date="2014" name="Int. J. Syst. Evol. Microbiol.">
        <title>Complete genome sequence of Corynebacterium casei LMG S-19264T (=DSM 44701T), isolated from a smear-ripened cheese.</title>
        <authorList>
            <consortium name="US DOE Joint Genome Institute (JGI-PGF)"/>
            <person name="Walter F."/>
            <person name="Albersmeier A."/>
            <person name="Kalinowski J."/>
            <person name="Ruckert C."/>
        </authorList>
    </citation>
    <scope>NUCLEOTIDE SEQUENCE</scope>
    <source>
        <strain evidence="2">CGMCC 1.15725</strain>
    </source>
</reference>
<evidence type="ECO:0000259" key="1">
    <source>
        <dbReference type="Pfam" id="PF02627"/>
    </source>
</evidence>
<dbReference type="EMBL" id="BMJQ01000005">
    <property type="protein sequence ID" value="GGF17037.1"/>
    <property type="molecule type" value="Genomic_DNA"/>
</dbReference>
<dbReference type="Pfam" id="PF02627">
    <property type="entry name" value="CMD"/>
    <property type="match status" value="1"/>
</dbReference>
<comment type="caution">
    <text evidence="2">The sequence shown here is derived from an EMBL/GenBank/DDBJ whole genome shotgun (WGS) entry which is preliminary data.</text>
</comment>
<dbReference type="GO" id="GO:0051920">
    <property type="term" value="F:peroxiredoxin activity"/>
    <property type="evidence" value="ECO:0007669"/>
    <property type="project" value="InterPro"/>
</dbReference>
<dbReference type="Gene3D" id="1.20.1290.10">
    <property type="entry name" value="AhpD-like"/>
    <property type="match status" value="1"/>
</dbReference>
<dbReference type="AlphaFoldDB" id="A0A8J2YTL4"/>
<dbReference type="NCBIfam" id="TIGR00778">
    <property type="entry name" value="ahpD_dom"/>
    <property type="match status" value="1"/>
</dbReference>
<reference evidence="2" key="2">
    <citation type="submission" date="2020-09" db="EMBL/GenBank/DDBJ databases">
        <authorList>
            <person name="Sun Q."/>
            <person name="Zhou Y."/>
        </authorList>
    </citation>
    <scope>NUCLEOTIDE SEQUENCE</scope>
    <source>
        <strain evidence="2">CGMCC 1.15725</strain>
    </source>
</reference>
<evidence type="ECO:0000313" key="3">
    <source>
        <dbReference type="Proteomes" id="UP000646365"/>
    </source>
</evidence>